<feature type="domain" description="Barstar (barnase inhibitor)" evidence="2">
    <location>
        <begin position="4"/>
        <end position="78"/>
    </location>
</feature>
<evidence type="ECO:0000256" key="1">
    <source>
        <dbReference type="ARBA" id="ARBA00006845"/>
    </source>
</evidence>
<evidence type="ECO:0000259" key="2">
    <source>
        <dbReference type="Pfam" id="PF01337"/>
    </source>
</evidence>
<dbReference type="InterPro" id="IPR000468">
    <property type="entry name" value="Barstar"/>
</dbReference>
<protein>
    <submittedName>
        <fullName evidence="3">Barnase inhibitor</fullName>
    </submittedName>
</protein>
<comment type="similarity">
    <text evidence="1">Belongs to the barstar family.</text>
</comment>
<evidence type="ECO:0000313" key="3">
    <source>
        <dbReference type="EMBL" id="NRN66775.1"/>
    </source>
</evidence>
<evidence type="ECO:0000313" key="4">
    <source>
        <dbReference type="Proteomes" id="UP000763557"/>
    </source>
</evidence>
<dbReference type="Pfam" id="PF01337">
    <property type="entry name" value="Barstar"/>
    <property type="match status" value="1"/>
</dbReference>
<comment type="caution">
    <text evidence="3">The sequence shown here is derived from an EMBL/GenBank/DDBJ whole genome shotgun (WGS) entry which is preliminary data.</text>
</comment>
<dbReference type="RefSeq" id="WP_173133381.1">
    <property type="nucleotide sequence ID" value="NZ_CBCSGW010000063.1"/>
</dbReference>
<gene>
    <name evidence="3" type="ORF">GC106_40030</name>
</gene>
<organism evidence="3 4">
    <name type="scientific">Kibdelosporangium persicum</name>
    <dbReference type="NCBI Taxonomy" id="2698649"/>
    <lineage>
        <taxon>Bacteria</taxon>
        <taxon>Bacillati</taxon>
        <taxon>Actinomycetota</taxon>
        <taxon>Actinomycetes</taxon>
        <taxon>Pseudonocardiales</taxon>
        <taxon>Pseudonocardiaceae</taxon>
        <taxon>Kibdelosporangium</taxon>
    </lineage>
</organism>
<dbReference type="Proteomes" id="UP000763557">
    <property type="component" value="Unassembled WGS sequence"/>
</dbReference>
<sequence>MRYVLDGSEIRTKAAMLDALAEAMDFPDYFGRNLDALNDVVNDLPPGEHTLVWRSPRTLREADPGDYEQFADILGNADRLTLVLED</sequence>
<dbReference type="Gene3D" id="3.30.370.10">
    <property type="entry name" value="Barstar-like"/>
    <property type="match status" value="1"/>
</dbReference>
<reference evidence="3 4" key="1">
    <citation type="submission" date="2020-01" db="EMBL/GenBank/DDBJ databases">
        <title>Kibdelosporangium persica a novel Actinomycetes from a hot desert in Iran.</title>
        <authorList>
            <person name="Safaei N."/>
            <person name="Zaburannyi N."/>
            <person name="Mueller R."/>
            <person name="Wink J."/>
        </authorList>
    </citation>
    <scope>NUCLEOTIDE SEQUENCE [LARGE SCALE GENOMIC DNA]</scope>
    <source>
        <strain evidence="3 4">4NS15</strain>
    </source>
</reference>
<accession>A0ABX2F604</accession>
<name>A0ABX2F604_9PSEU</name>
<keyword evidence="4" id="KW-1185">Reference proteome</keyword>
<dbReference type="EMBL" id="JAAATY010000011">
    <property type="protein sequence ID" value="NRN66775.1"/>
    <property type="molecule type" value="Genomic_DNA"/>
</dbReference>
<dbReference type="SUPFAM" id="SSF52038">
    <property type="entry name" value="Barstar-related"/>
    <property type="match status" value="1"/>
</dbReference>
<dbReference type="InterPro" id="IPR035905">
    <property type="entry name" value="Barstar-like_sf"/>
</dbReference>
<proteinExistence type="inferred from homology"/>